<reference evidence="2 3" key="1">
    <citation type="submission" date="2021-03" db="EMBL/GenBank/DDBJ databases">
        <title>Genomic Encyclopedia of Type Strains, Phase IV (KMG-IV): sequencing the most valuable type-strain genomes for metagenomic binning, comparative biology and taxonomic classification.</title>
        <authorList>
            <person name="Goeker M."/>
        </authorList>
    </citation>
    <scope>NUCLEOTIDE SEQUENCE [LARGE SCALE GENOMIC DNA]</scope>
    <source>
        <strain evidence="2 3">DSM 25609</strain>
    </source>
</reference>
<sequence length="268" mass="29194">MLVCSSCSENQESGKFCGNCGGSLQPAQGDNQQQGEINAGTEQFAATAAKSQPAPQVEPQAQQTTETIKNGLRDYWAYALGLIKNPTDSFRSGEDHFINGLVTMALYALAFSLSIYFFISNSFMGPLDPSFFEFNFKFTLAIVAFLAITFGITFAITRLAKSQELFKTVISQYGGLLVPFTALNIVAVIGGLAGSPFLVFAPLAVSSIFTFLFIPVLYVFEKSSQVNNQGQKIYFSLITLLFIGLGFYILGEVIISSILSDLTNRFPF</sequence>
<evidence type="ECO:0000256" key="1">
    <source>
        <dbReference type="SAM" id="Phobius"/>
    </source>
</evidence>
<comment type="caution">
    <text evidence="2">The sequence shown here is derived from an EMBL/GenBank/DDBJ whole genome shotgun (WGS) entry which is preliminary data.</text>
</comment>
<protein>
    <recommendedName>
        <fullName evidence="4">Zinc ribbon domain-containing protein</fullName>
    </recommendedName>
</protein>
<feature type="transmembrane region" description="Helical" evidence="1">
    <location>
        <begin position="139"/>
        <end position="160"/>
    </location>
</feature>
<evidence type="ECO:0000313" key="3">
    <source>
        <dbReference type="Proteomes" id="UP001519345"/>
    </source>
</evidence>
<evidence type="ECO:0008006" key="4">
    <source>
        <dbReference type="Google" id="ProtNLM"/>
    </source>
</evidence>
<evidence type="ECO:0000313" key="2">
    <source>
        <dbReference type="EMBL" id="MBP1971137.1"/>
    </source>
</evidence>
<feature type="transmembrane region" description="Helical" evidence="1">
    <location>
        <begin position="172"/>
        <end position="193"/>
    </location>
</feature>
<dbReference type="RefSeq" id="WP_209464207.1">
    <property type="nucleotide sequence ID" value="NZ_CP110224.1"/>
</dbReference>
<keyword evidence="3" id="KW-1185">Reference proteome</keyword>
<feature type="transmembrane region" description="Helical" evidence="1">
    <location>
        <begin position="199"/>
        <end position="221"/>
    </location>
</feature>
<gene>
    <name evidence="2" type="ORF">J2Z83_003276</name>
</gene>
<feature type="transmembrane region" description="Helical" evidence="1">
    <location>
        <begin position="233"/>
        <end position="259"/>
    </location>
</feature>
<organism evidence="2 3">
    <name type="scientific">Virgibacillus natechei</name>
    <dbReference type="NCBI Taxonomy" id="1216297"/>
    <lineage>
        <taxon>Bacteria</taxon>
        <taxon>Bacillati</taxon>
        <taxon>Bacillota</taxon>
        <taxon>Bacilli</taxon>
        <taxon>Bacillales</taxon>
        <taxon>Bacillaceae</taxon>
        <taxon>Virgibacillus</taxon>
    </lineage>
</organism>
<accession>A0ABS4IJJ4</accession>
<keyword evidence="1" id="KW-0812">Transmembrane</keyword>
<keyword evidence="1" id="KW-0472">Membrane</keyword>
<name>A0ABS4IJJ4_9BACI</name>
<keyword evidence="1" id="KW-1133">Transmembrane helix</keyword>
<proteinExistence type="predicted"/>
<feature type="transmembrane region" description="Helical" evidence="1">
    <location>
        <begin position="97"/>
        <end position="119"/>
    </location>
</feature>
<dbReference type="Proteomes" id="UP001519345">
    <property type="component" value="Unassembled WGS sequence"/>
</dbReference>
<dbReference type="EMBL" id="JAGGKX010000021">
    <property type="protein sequence ID" value="MBP1971137.1"/>
    <property type="molecule type" value="Genomic_DNA"/>
</dbReference>